<dbReference type="EMBL" id="JH994045">
    <property type="protein sequence ID" value="ELQ74363.1"/>
    <property type="molecule type" value="Genomic_DNA"/>
</dbReference>
<gene>
    <name evidence="2" type="ORF">THOM_2726</name>
</gene>
<sequence>MLYESDTMNQRSSRPRSALSTPGEFVWCVRKCEVLIRRTFKQKKIFVRSIEVVILVSRPKITLKY</sequence>
<dbReference type="InParanoid" id="L7JSA5"/>
<name>L7JSA5_TRAHO</name>
<evidence type="ECO:0000313" key="2">
    <source>
        <dbReference type="EMBL" id="ELQ74363.1"/>
    </source>
</evidence>
<feature type="compositionally biased region" description="Polar residues" evidence="1">
    <location>
        <begin position="1"/>
        <end position="12"/>
    </location>
</feature>
<dbReference type="Proteomes" id="UP000011185">
    <property type="component" value="Unassembled WGS sequence"/>
</dbReference>
<dbReference type="HOGENOM" id="CLU_2851320_0_0_1"/>
<accession>L7JSA5</accession>
<reference evidence="2 3" key="1">
    <citation type="journal article" date="2012" name="PLoS Pathog.">
        <title>The genome of the obligate intracellular parasite Trachipleistophora hominis: new insights into microsporidian genome dynamics and reductive evolution.</title>
        <authorList>
            <person name="Heinz E."/>
            <person name="Williams T.A."/>
            <person name="Nakjang S."/>
            <person name="Noel C.J."/>
            <person name="Swan D.C."/>
            <person name="Goldberg A.V."/>
            <person name="Harris S.R."/>
            <person name="Weinmaier T."/>
            <person name="Markert S."/>
            <person name="Becher D."/>
            <person name="Bernhardt J."/>
            <person name="Dagan T."/>
            <person name="Hacker C."/>
            <person name="Lucocq J.M."/>
            <person name="Schweder T."/>
            <person name="Rattei T."/>
            <person name="Hall N."/>
            <person name="Hirt R.P."/>
            <person name="Embley T.M."/>
        </authorList>
    </citation>
    <scope>NUCLEOTIDE SEQUENCE [LARGE SCALE GENOMIC DNA]</scope>
</reference>
<keyword evidence="3" id="KW-1185">Reference proteome</keyword>
<dbReference type="VEuPathDB" id="MicrosporidiaDB:THOM_2726"/>
<feature type="region of interest" description="Disordered" evidence="1">
    <location>
        <begin position="1"/>
        <end position="21"/>
    </location>
</feature>
<protein>
    <submittedName>
        <fullName evidence="2">Uncharacterized protein</fullName>
    </submittedName>
</protein>
<dbReference type="AlphaFoldDB" id="L7JSA5"/>
<organism evidence="2 3">
    <name type="scientific">Trachipleistophora hominis</name>
    <name type="common">Microsporidian parasite</name>
    <dbReference type="NCBI Taxonomy" id="72359"/>
    <lineage>
        <taxon>Eukaryota</taxon>
        <taxon>Fungi</taxon>
        <taxon>Fungi incertae sedis</taxon>
        <taxon>Microsporidia</taxon>
        <taxon>Pleistophoridae</taxon>
        <taxon>Trachipleistophora</taxon>
    </lineage>
</organism>
<evidence type="ECO:0000313" key="3">
    <source>
        <dbReference type="Proteomes" id="UP000011185"/>
    </source>
</evidence>
<evidence type="ECO:0000256" key="1">
    <source>
        <dbReference type="SAM" id="MobiDB-lite"/>
    </source>
</evidence>
<proteinExistence type="predicted"/>